<gene>
    <name evidence="10" type="ORF">J2S11_001734</name>
</gene>
<evidence type="ECO:0000256" key="1">
    <source>
        <dbReference type="ARBA" id="ARBA00004429"/>
    </source>
</evidence>
<feature type="transmembrane region" description="Helical" evidence="8">
    <location>
        <begin position="529"/>
        <end position="554"/>
    </location>
</feature>
<dbReference type="PANTHER" id="PTHR43357">
    <property type="entry name" value="INNER MEMBRANE ABC TRANSPORTER PERMEASE PROTEIN YDCV"/>
    <property type="match status" value="1"/>
</dbReference>
<feature type="transmembrane region" description="Helical" evidence="8">
    <location>
        <begin position="394"/>
        <end position="414"/>
    </location>
</feature>
<dbReference type="InterPro" id="IPR035906">
    <property type="entry name" value="MetI-like_sf"/>
</dbReference>
<dbReference type="RefSeq" id="WP_307393444.1">
    <property type="nucleotide sequence ID" value="NZ_BAAADK010000032.1"/>
</dbReference>
<evidence type="ECO:0000256" key="4">
    <source>
        <dbReference type="ARBA" id="ARBA00022519"/>
    </source>
</evidence>
<feature type="domain" description="ABC transmembrane type-1" evidence="9">
    <location>
        <begin position="355"/>
        <end position="550"/>
    </location>
</feature>
<evidence type="ECO:0000256" key="3">
    <source>
        <dbReference type="ARBA" id="ARBA00022475"/>
    </source>
</evidence>
<feature type="transmembrane region" description="Helical" evidence="8">
    <location>
        <begin position="255"/>
        <end position="275"/>
    </location>
</feature>
<dbReference type="EMBL" id="JAUSTY010000006">
    <property type="protein sequence ID" value="MDQ0165833.1"/>
    <property type="molecule type" value="Genomic_DNA"/>
</dbReference>
<name>A0ABT9VXV9_9BACI</name>
<evidence type="ECO:0000259" key="9">
    <source>
        <dbReference type="PROSITE" id="PS50928"/>
    </source>
</evidence>
<dbReference type="SUPFAM" id="SSF161098">
    <property type="entry name" value="MetI-like"/>
    <property type="match status" value="2"/>
</dbReference>
<proteinExistence type="inferred from homology"/>
<dbReference type="InterPro" id="IPR000515">
    <property type="entry name" value="MetI-like"/>
</dbReference>
<feature type="transmembrane region" description="Helical" evidence="8">
    <location>
        <begin position="12"/>
        <end position="37"/>
    </location>
</feature>
<feature type="transmembrane region" description="Helical" evidence="8">
    <location>
        <begin position="70"/>
        <end position="90"/>
    </location>
</feature>
<evidence type="ECO:0000256" key="5">
    <source>
        <dbReference type="ARBA" id="ARBA00022692"/>
    </source>
</evidence>
<feature type="transmembrane region" description="Helical" evidence="8">
    <location>
        <begin position="359"/>
        <end position="382"/>
    </location>
</feature>
<dbReference type="CDD" id="cd06261">
    <property type="entry name" value="TM_PBP2"/>
    <property type="match status" value="2"/>
</dbReference>
<reference evidence="10 11" key="1">
    <citation type="submission" date="2023-07" db="EMBL/GenBank/DDBJ databases">
        <title>Genomic Encyclopedia of Type Strains, Phase IV (KMG-IV): sequencing the most valuable type-strain genomes for metagenomic binning, comparative biology and taxonomic classification.</title>
        <authorList>
            <person name="Goeker M."/>
        </authorList>
    </citation>
    <scope>NUCLEOTIDE SEQUENCE [LARGE SCALE GENOMIC DNA]</scope>
    <source>
        <strain evidence="10 11">DSM 12751</strain>
    </source>
</reference>
<comment type="caution">
    <text evidence="10">The sequence shown here is derived from an EMBL/GenBank/DDBJ whole genome shotgun (WGS) entry which is preliminary data.</text>
</comment>
<evidence type="ECO:0000256" key="7">
    <source>
        <dbReference type="ARBA" id="ARBA00023136"/>
    </source>
</evidence>
<keyword evidence="11" id="KW-1185">Reference proteome</keyword>
<keyword evidence="7 8" id="KW-0472">Membrane</keyword>
<feature type="transmembrane region" description="Helical" evidence="8">
    <location>
        <begin position="144"/>
        <end position="170"/>
    </location>
</feature>
<evidence type="ECO:0000313" key="10">
    <source>
        <dbReference type="EMBL" id="MDQ0165833.1"/>
    </source>
</evidence>
<keyword evidence="3" id="KW-1003">Cell membrane</keyword>
<dbReference type="PANTHER" id="PTHR43357:SF4">
    <property type="entry name" value="INNER MEMBRANE ABC TRANSPORTER PERMEASE PROTEIN YDCV"/>
    <property type="match status" value="1"/>
</dbReference>
<feature type="transmembrane region" description="Helical" evidence="8">
    <location>
        <begin position="296"/>
        <end position="321"/>
    </location>
</feature>
<organism evidence="10 11">
    <name type="scientific">Caldalkalibacillus horti</name>
    <dbReference type="NCBI Taxonomy" id="77523"/>
    <lineage>
        <taxon>Bacteria</taxon>
        <taxon>Bacillati</taxon>
        <taxon>Bacillota</taxon>
        <taxon>Bacilli</taxon>
        <taxon>Bacillales</taxon>
        <taxon>Bacillaceae</taxon>
        <taxon>Caldalkalibacillus</taxon>
    </lineage>
</organism>
<accession>A0ABT9VXV9</accession>
<feature type="domain" description="ABC transmembrane type-1" evidence="9">
    <location>
        <begin position="66"/>
        <end position="273"/>
    </location>
</feature>
<keyword evidence="4" id="KW-0997">Cell inner membrane</keyword>
<dbReference type="Gene3D" id="1.10.3720.10">
    <property type="entry name" value="MetI-like"/>
    <property type="match status" value="2"/>
</dbReference>
<evidence type="ECO:0000256" key="2">
    <source>
        <dbReference type="ARBA" id="ARBA00022448"/>
    </source>
</evidence>
<dbReference type="Pfam" id="PF00528">
    <property type="entry name" value="BPD_transp_1"/>
    <property type="match status" value="2"/>
</dbReference>
<comment type="similarity">
    <text evidence="8">Belongs to the binding-protein-dependent transport system permease family.</text>
</comment>
<comment type="subcellular location">
    <subcellularLocation>
        <location evidence="1">Cell inner membrane</location>
        <topology evidence="1">Multi-pass membrane protein</topology>
    </subcellularLocation>
    <subcellularLocation>
        <location evidence="8">Cell membrane</location>
        <topology evidence="8">Multi-pass membrane protein</topology>
    </subcellularLocation>
</comment>
<dbReference type="PROSITE" id="PS50928">
    <property type="entry name" value="ABC_TM1"/>
    <property type="match status" value="2"/>
</dbReference>
<keyword evidence="2 8" id="KW-0813">Transport</keyword>
<feature type="transmembrane region" description="Helical" evidence="8">
    <location>
        <begin position="102"/>
        <end position="124"/>
    </location>
</feature>
<keyword evidence="5 8" id="KW-0812">Transmembrane</keyword>
<feature type="transmembrane region" description="Helical" evidence="8">
    <location>
        <begin position="487"/>
        <end position="509"/>
    </location>
</feature>
<sequence>MKGAFPSQVNFLGVGMTLILFILILLPLLSVLLQIVFPGFFFGHRVYSGFSQLLDIFNRPLWSHSLKNSLILAAGTGLCGTILGGTLALVRTRWSFKTAKLLGLAVWLLLITPSFILAQGWILFAGSAGIASQALGWDWVNTVIFRPSGLILIMTLSKFSLAYLAVAAALEWNVSKYEDAARLCGAHPFTLWRTIHIPMLYPAFLAGWALVFMDTIGDFGLPSALATVYRFPTLPYSIYTAIYTSPTRFDQAGVLSFYLVLILILALLFLFFVMKKARFDFLNSQAVKFQAKETKYSPLLTIGNLSFIAIVIGIPIGSSFFVSIMQSLGSGIALNNFTIHHYVQILQDERFLESLTNSLMIAGFAAFISIVIGFFVSYVLFFTSFKLKGVIQSVSLISLVVPGVVLGIGYIFIWNQKWLEAIHLNLYGTVWIVILAAIAGAIPFAVRLQSGAFAKIPKNMVYASAIQGSGKLQQMSTIILPLAKNSLLIAVLAAFGTSIYDLAIAKMLYPPNYYLLPVTIDKSFEQFNYGYSTAATIVSGAIILAIITTLDFVGKRIFAYLDRKKGE</sequence>
<dbReference type="Proteomes" id="UP001235840">
    <property type="component" value="Unassembled WGS sequence"/>
</dbReference>
<evidence type="ECO:0000256" key="6">
    <source>
        <dbReference type="ARBA" id="ARBA00022989"/>
    </source>
</evidence>
<protein>
    <submittedName>
        <fullName evidence="10">Iron(III) transport system permease protein</fullName>
    </submittedName>
</protein>
<evidence type="ECO:0000256" key="8">
    <source>
        <dbReference type="RuleBase" id="RU363032"/>
    </source>
</evidence>
<feature type="transmembrane region" description="Helical" evidence="8">
    <location>
        <begin position="426"/>
        <end position="446"/>
    </location>
</feature>
<evidence type="ECO:0000313" key="11">
    <source>
        <dbReference type="Proteomes" id="UP001235840"/>
    </source>
</evidence>
<keyword evidence="6 8" id="KW-1133">Transmembrane helix</keyword>
<feature type="transmembrane region" description="Helical" evidence="8">
    <location>
        <begin position="191"/>
        <end position="213"/>
    </location>
</feature>